<dbReference type="PANTHER" id="PTHR10736">
    <property type="entry name" value="BESTROPHIN"/>
    <property type="match status" value="1"/>
</dbReference>
<keyword evidence="8" id="KW-1185">Reference proteome</keyword>
<evidence type="ECO:0000313" key="7">
    <source>
        <dbReference type="EMBL" id="VIO89790.1"/>
    </source>
</evidence>
<evidence type="ECO:0000256" key="1">
    <source>
        <dbReference type="ARBA" id="ARBA00004370"/>
    </source>
</evidence>
<feature type="transmembrane region" description="Helical" evidence="6">
    <location>
        <begin position="110"/>
        <end position="131"/>
    </location>
</feature>
<keyword evidence="3 6" id="KW-1133">Transmembrane helix</keyword>
<evidence type="ECO:0000256" key="2">
    <source>
        <dbReference type="ARBA" id="ARBA00022692"/>
    </source>
</evidence>
<dbReference type="CTD" id="6096640"/>
<feature type="transmembrane region" description="Helical" evidence="6">
    <location>
        <begin position="78"/>
        <end position="98"/>
    </location>
</feature>
<dbReference type="Proteomes" id="UP000006672">
    <property type="component" value="Unassembled WGS sequence"/>
</dbReference>
<reference evidence="8" key="1">
    <citation type="journal article" date="2007" name="Science">
        <title>Draft genome of the filarial nematode parasite Brugia malayi.</title>
        <authorList>
            <person name="Ghedin E."/>
            <person name="Wang S."/>
            <person name="Spiro D."/>
            <person name="Caler E."/>
            <person name="Zhao Q."/>
            <person name="Crabtree J."/>
            <person name="Allen J.E."/>
            <person name="Delcher A.L."/>
            <person name="Guiliano D.B."/>
            <person name="Miranda-Saavedra D."/>
            <person name="Angiuoli S.V."/>
            <person name="Creasy T."/>
            <person name="Amedeo P."/>
            <person name="Haas B."/>
            <person name="El-Sayed N.M."/>
            <person name="Wortman J.R."/>
            <person name="Feldblyum T."/>
            <person name="Tallon L."/>
            <person name="Schatz M."/>
            <person name="Shumway M."/>
            <person name="Koo H."/>
            <person name="Salzberg S.L."/>
            <person name="Schobel S."/>
            <person name="Pertea M."/>
            <person name="Pop M."/>
            <person name="White O."/>
            <person name="Barton G.J."/>
            <person name="Carlow C.K."/>
            <person name="Crawford M.J."/>
            <person name="Daub J."/>
            <person name="Dimmic M.W."/>
            <person name="Estes C.F."/>
            <person name="Foster J.M."/>
            <person name="Ganatra M."/>
            <person name="Gregory W.F."/>
            <person name="Johnson N.M."/>
            <person name="Jin J."/>
            <person name="Komuniecki R."/>
            <person name="Korf I."/>
            <person name="Kumar S."/>
            <person name="Laney S."/>
            <person name="Li B.W."/>
            <person name="Li W."/>
            <person name="Lindblom T.H."/>
            <person name="Lustigman S."/>
            <person name="Ma D."/>
            <person name="Maina C.V."/>
            <person name="Martin D.M."/>
            <person name="McCarter J.P."/>
            <person name="McReynolds L."/>
            <person name="Mitreva M."/>
            <person name="Nutman T.B."/>
            <person name="Parkinson J."/>
            <person name="Peregrin-Alvarez J.M."/>
            <person name="Poole C."/>
            <person name="Ren Q."/>
            <person name="Saunders L."/>
            <person name="Sluder A.E."/>
            <person name="Smith K."/>
            <person name="Stanke M."/>
            <person name="Unnasch T.R."/>
            <person name="Ware J."/>
            <person name="Wei A.D."/>
            <person name="Weil G."/>
            <person name="Williams D.J."/>
            <person name="Zhang Y."/>
            <person name="Williams S.A."/>
            <person name="Fraser-Liggett C."/>
            <person name="Slatko B."/>
            <person name="Blaxter M.L."/>
            <person name="Scott A.L."/>
        </authorList>
    </citation>
    <scope>NUCLEOTIDE SEQUENCE</scope>
    <source>
        <strain evidence="8">FR3</strain>
    </source>
</reference>
<keyword evidence="6" id="KW-0868">Chloride</keyword>
<dbReference type="WBParaSite" id="Bm13382a.1">
    <property type="protein sequence ID" value="Bm13382a.1"/>
    <property type="gene ID" value="WBGene00233643"/>
</dbReference>
<comment type="function">
    <text evidence="6">Forms chloride channels.</text>
</comment>
<keyword evidence="6" id="KW-0406">Ion transport</keyword>
<evidence type="ECO:0000256" key="3">
    <source>
        <dbReference type="ARBA" id="ARBA00022989"/>
    </source>
</evidence>
<dbReference type="PANTHER" id="PTHR10736:SF0">
    <property type="entry name" value="BESTROPHIN HOMOLOG"/>
    <property type="match status" value="1"/>
</dbReference>
<name>A0A4E9F0U1_BRUMA</name>
<dbReference type="GO" id="GO:0034707">
    <property type="term" value="C:chloride channel complex"/>
    <property type="evidence" value="ECO:0007669"/>
    <property type="project" value="UniProtKB-KW"/>
</dbReference>
<dbReference type="GeneID" id="6096640"/>
<accession>A0A5S6P9Z1</accession>
<dbReference type="RefSeq" id="XP_042931792.1">
    <property type="nucleotide sequence ID" value="XM_043075858.1"/>
</dbReference>
<comment type="similarity">
    <text evidence="5 6">Belongs to the anion channel-forming bestrophin (TC 1.A.46) family. Calcium-sensitive chloride channel subfamily.</text>
</comment>
<dbReference type="InterPro" id="IPR021134">
    <property type="entry name" value="Bestrophin-like"/>
</dbReference>
<evidence type="ECO:0000256" key="4">
    <source>
        <dbReference type="ARBA" id="ARBA00023136"/>
    </source>
</evidence>
<evidence type="ECO:0000313" key="9">
    <source>
        <dbReference type="WBParaSite" id="Bm13382a.1"/>
    </source>
</evidence>
<keyword evidence="2 6" id="KW-0812">Transmembrane</keyword>
<accession>A0A4E9F0U1</accession>
<sequence length="268" mass="31611">MVDAGILLKNEKEKLDLIKFQYNKYWIPIRWIHAIALNARKQEIITSDLLYWKLCAEVDKFRHSLQLLCNYDWVPIPLVYSQVVFLAVYVHFLICLISQQFIIADNIHTTYLDLIVPVMTMIQFVFFIGWLKVAQAMLNPFGDDDDDFECNYLIDKNLAQSFCIADNYDRVPDIRPDLFWRSQKVLPTSGNTLLNGSTVDFKITKHNRPTQTANPEKTMQKITWNRHDHFEEQINRSSIQLKQYSKSNIDYFVLPNPNKNNKMKITRL</sequence>
<dbReference type="InterPro" id="IPR000615">
    <property type="entry name" value="Bestrophin"/>
</dbReference>
<dbReference type="EMBL" id="CAAKNF010000196">
    <property type="protein sequence ID" value="VIO89790.1"/>
    <property type="molecule type" value="Genomic_DNA"/>
</dbReference>
<evidence type="ECO:0000256" key="6">
    <source>
        <dbReference type="RuleBase" id="RU363126"/>
    </source>
</evidence>
<dbReference type="Pfam" id="PF01062">
    <property type="entry name" value="Bestrophin"/>
    <property type="match status" value="1"/>
</dbReference>
<evidence type="ECO:0000313" key="8">
    <source>
        <dbReference type="Proteomes" id="UP000006672"/>
    </source>
</evidence>
<evidence type="ECO:0000256" key="5">
    <source>
        <dbReference type="ARBA" id="ARBA00034769"/>
    </source>
</evidence>
<protein>
    <recommendedName>
        <fullName evidence="6">Bestrophin homolog</fullName>
    </recommendedName>
</protein>
<proteinExistence type="inferred from homology"/>
<keyword evidence="6" id="KW-0813">Transport</keyword>
<gene>
    <name evidence="7 9" type="primary">Bm13382</name>
    <name evidence="7" type="ORF">BM_BM13382</name>
</gene>
<dbReference type="GO" id="GO:0005254">
    <property type="term" value="F:chloride channel activity"/>
    <property type="evidence" value="ECO:0007669"/>
    <property type="project" value="UniProtKB-KW"/>
</dbReference>
<dbReference type="OrthoDB" id="201595at2759"/>
<dbReference type="STRING" id="6279.A0A5S6P9Z1"/>
<dbReference type="KEGG" id="bmy:BM_BM13382"/>
<comment type="subcellular location">
    <subcellularLocation>
        <location evidence="6">Cell membrane</location>
        <topology evidence="6">Multi-pass membrane protein</topology>
    </subcellularLocation>
    <subcellularLocation>
        <location evidence="1">Membrane</location>
    </subcellularLocation>
</comment>
<keyword evidence="6" id="KW-0869">Chloride channel</keyword>
<reference evidence="9" key="3">
    <citation type="submission" date="2019-12" db="UniProtKB">
        <authorList>
            <consortium name="WormBaseParasite"/>
        </authorList>
    </citation>
    <scope>IDENTIFICATION</scope>
</reference>
<keyword evidence="6" id="KW-0407">Ion channel</keyword>
<dbReference type="AlphaFoldDB" id="A0A4E9F0U1"/>
<organism evidence="7">
    <name type="scientific">Brugia malayi</name>
    <name type="common">Filarial nematode worm</name>
    <dbReference type="NCBI Taxonomy" id="6279"/>
    <lineage>
        <taxon>Eukaryota</taxon>
        <taxon>Metazoa</taxon>
        <taxon>Ecdysozoa</taxon>
        <taxon>Nematoda</taxon>
        <taxon>Chromadorea</taxon>
        <taxon>Rhabditida</taxon>
        <taxon>Spirurina</taxon>
        <taxon>Spiruromorpha</taxon>
        <taxon>Filarioidea</taxon>
        <taxon>Onchocercidae</taxon>
        <taxon>Brugia</taxon>
    </lineage>
</organism>
<keyword evidence="4 6" id="KW-0472">Membrane</keyword>
<dbReference type="GO" id="GO:0005886">
    <property type="term" value="C:plasma membrane"/>
    <property type="evidence" value="ECO:0007669"/>
    <property type="project" value="UniProtKB-SubCell"/>
</dbReference>
<keyword evidence="6" id="KW-1003">Cell membrane</keyword>
<reference evidence="7" key="2">
    <citation type="submission" date="2019-04" db="EMBL/GenBank/DDBJ databases">
        <authorList>
            <person name="Howe K."/>
            <person name="Paulini M."/>
            <person name="Williams G."/>
        </authorList>
    </citation>
    <scope>NUCLEOTIDE SEQUENCE [LARGE SCALE GENOMIC DNA]</scope>
    <source>
        <strain evidence="7">FR3</strain>
    </source>
</reference>